<proteinExistence type="predicted"/>
<keyword evidence="3" id="KW-0808">Transferase</keyword>
<comment type="catalytic activity">
    <reaction evidence="1">
        <text>[E2 ubiquitin-conjugating enzyme]-S-ubiquitinyl-L-cysteine + [acceptor protein]-L-lysine = [E2 ubiquitin-conjugating enzyme]-L-cysteine + [acceptor protein]-N(6)-ubiquitinyl-L-lysine.</text>
        <dbReference type="EC" id="2.3.2.31"/>
    </reaction>
</comment>
<feature type="region of interest" description="Disordered" evidence="9">
    <location>
        <begin position="143"/>
        <end position="191"/>
    </location>
</feature>
<feature type="region of interest" description="Disordered" evidence="9">
    <location>
        <begin position="504"/>
        <end position="530"/>
    </location>
</feature>
<feature type="region of interest" description="Disordered" evidence="9">
    <location>
        <begin position="102"/>
        <end position="126"/>
    </location>
</feature>
<accession>A0A9P4NW49</accession>
<dbReference type="Proteomes" id="UP000800235">
    <property type="component" value="Unassembled WGS sequence"/>
</dbReference>
<feature type="compositionally biased region" description="Basic and acidic residues" evidence="9">
    <location>
        <begin position="177"/>
        <end position="191"/>
    </location>
</feature>
<dbReference type="SUPFAM" id="SSF57850">
    <property type="entry name" value="RING/U-box"/>
    <property type="match status" value="3"/>
</dbReference>
<dbReference type="EMBL" id="MU007024">
    <property type="protein sequence ID" value="KAF2432780.1"/>
    <property type="molecule type" value="Genomic_DNA"/>
</dbReference>
<dbReference type="InterPro" id="IPR031127">
    <property type="entry name" value="E3_UB_ligase_RBR"/>
</dbReference>
<evidence type="ECO:0000256" key="5">
    <source>
        <dbReference type="ARBA" id="ARBA00022737"/>
    </source>
</evidence>
<dbReference type="CDD" id="cd20335">
    <property type="entry name" value="BRcat_RBR"/>
    <property type="match status" value="1"/>
</dbReference>
<dbReference type="PROSITE" id="PS00518">
    <property type="entry name" value="ZF_RING_1"/>
    <property type="match status" value="1"/>
</dbReference>
<evidence type="ECO:0000256" key="2">
    <source>
        <dbReference type="ARBA" id="ARBA00012251"/>
    </source>
</evidence>
<evidence type="ECO:0000313" key="11">
    <source>
        <dbReference type="EMBL" id="KAF2432780.1"/>
    </source>
</evidence>
<feature type="region of interest" description="Disordered" evidence="9">
    <location>
        <begin position="49"/>
        <end position="73"/>
    </location>
</feature>
<keyword evidence="12" id="KW-1185">Reference proteome</keyword>
<reference evidence="11" key="1">
    <citation type="journal article" date="2020" name="Stud. Mycol.">
        <title>101 Dothideomycetes genomes: a test case for predicting lifestyles and emergence of pathogens.</title>
        <authorList>
            <person name="Haridas S."/>
            <person name="Albert R."/>
            <person name="Binder M."/>
            <person name="Bloem J."/>
            <person name="Labutti K."/>
            <person name="Salamov A."/>
            <person name="Andreopoulos B."/>
            <person name="Baker S."/>
            <person name="Barry K."/>
            <person name="Bills G."/>
            <person name="Bluhm B."/>
            <person name="Cannon C."/>
            <person name="Castanera R."/>
            <person name="Culley D."/>
            <person name="Daum C."/>
            <person name="Ezra D."/>
            <person name="Gonzalez J."/>
            <person name="Henrissat B."/>
            <person name="Kuo A."/>
            <person name="Liang C."/>
            <person name="Lipzen A."/>
            <person name="Lutzoni F."/>
            <person name="Magnuson J."/>
            <person name="Mondo S."/>
            <person name="Nolan M."/>
            <person name="Ohm R."/>
            <person name="Pangilinan J."/>
            <person name="Park H.-J."/>
            <person name="Ramirez L."/>
            <person name="Alfaro M."/>
            <person name="Sun H."/>
            <person name="Tritt A."/>
            <person name="Yoshinaga Y."/>
            <person name="Zwiers L.-H."/>
            <person name="Turgeon B."/>
            <person name="Goodwin S."/>
            <person name="Spatafora J."/>
            <person name="Crous P."/>
            <person name="Grigoriev I."/>
        </authorList>
    </citation>
    <scope>NUCLEOTIDE SEQUENCE</scope>
    <source>
        <strain evidence="11">CBS 130266</strain>
    </source>
</reference>
<evidence type="ECO:0000256" key="9">
    <source>
        <dbReference type="SAM" id="MobiDB-lite"/>
    </source>
</evidence>
<protein>
    <recommendedName>
        <fullName evidence="2">RBR-type E3 ubiquitin transferase</fullName>
        <ecNumber evidence="2">2.3.2.31</ecNumber>
    </recommendedName>
</protein>
<evidence type="ECO:0000256" key="4">
    <source>
        <dbReference type="ARBA" id="ARBA00022723"/>
    </source>
</evidence>
<dbReference type="PROSITE" id="PS51873">
    <property type="entry name" value="TRIAD"/>
    <property type="match status" value="1"/>
</dbReference>
<keyword evidence="5" id="KW-0677">Repeat</keyword>
<comment type="caution">
    <text evidence="11">The sequence shown here is derived from an EMBL/GenBank/DDBJ whole genome shotgun (WGS) entry which is preliminary data.</text>
</comment>
<evidence type="ECO:0000259" key="10">
    <source>
        <dbReference type="PROSITE" id="PS51873"/>
    </source>
</evidence>
<evidence type="ECO:0000313" key="12">
    <source>
        <dbReference type="Proteomes" id="UP000800235"/>
    </source>
</evidence>
<dbReference type="InterPro" id="IPR002867">
    <property type="entry name" value="IBR_dom"/>
</dbReference>
<dbReference type="GO" id="GO:0061630">
    <property type="term" value="F:ubiquitin protein ligase activity"/>
    <property type="evidence" value="ECO:0007669"/>
    <property type="project" value="UniProtKB-EC"/>
</dbReference>
<keyword evidence="6" id="KW-0863">Zinc-finger</keyword>
<dbReference type="OrthoDB" id="9977870at2759"/>
<dbReference type="InterPro" id="IPR017907">
    <property type="entry name" value="Znf_RING_CS"/>
</dbReference>
<keyword evidence="4" id="KW-0479">Metal-binding</keyword>
<evidence type="ECO:0000256" key="3">
    <source>
        <dbReference type="ARBA" id="ARBA00022679"/>
    </source>
</evidence>
<dbReference type="PANTHER" id="PTHR11685">
    <property type="entry name" value="RBR FAMILY RING FINGER AND IBR DOMAIN-CONTAINING"/>
    <property type="match status" value="1"/>
</dbReference>
<organism evidence="11 12">
    <name type="scientific">Tothia fuscella</name>
    <dbReference type="NCBI Taxonomy" id="1048955"/>
    <lineage>
        <taxon>Eukaryota</taxon>
        <taxon>Fungi</taxon>
        <taxon>Dikarya</taxon>
        <taxon>Ascomycota</taxon>
        <taxon>Pezizomycotina</taxon>
        <taxon>Dothideomycetes</taxon>
        <taxon>Pleosporomycetidae</taxon>
        <taxon>Venturiales</taxon>
        <taxon>Cylindrosympodiaceae</taxon>
        <taxon>Tothia</taxon>
    </lineage>
</organism>
<feature type="domain" description="RING-type" evidence="10">
    <location>
        <begin position="209"/>
        <end position="411"/>
    </location>
</feature>
<dbReference type="EC" id="2.3.2.31" evidence="2"/>
<keyword evidence="7" id="KW-0833">Ubl conjugation pathway</keyword>
<feature type="region of interest" description="Disordered" evidence="9">
    <location>
        <begin position="431"/>
        <end position="490"/>
    </location>
</feature>
<keyword evidence="8" id="KW-0862">Zinc</keyword>
<dbReference type="Pfam" id="PF01485">
    <property type="entry name" value="IBR"/>
    <property type="match status" value="2"/>
</dbReference>
<dbReference type="GO" id="GO:0008270">
    <property type="term" value="F:zinc ion binding"/>
    <property type="evidence" value="ECO:0007669"/>
    <property type="project" value="UniProtKB-KW"/>
</dbReference>
<dbReference type="GO" id="GO:0016567">
    <property type="term" value="P:protein ubiquitination"/>
    <property type="evidence" value="ECO:0007669"/>
    <property type="project" value="InterPro"/>
</dbReference>
<feature type="compositionally biased region" description="Polar residues" evidence="9">
    <location>
        <begin position="163"/>
        <end position="172"/>
    </location>
</feature>
<sequence>MAQPALWAEPSTLQHINHSPYSRTLQQIDQEARINAEAKVLAVEEGRANECAGSATNSPSSDSSSEDDGEVGREDCVGSLCAETIIPREELEKLQKQQAWLRGGASKAVEDRDTSSIRSKSTPRKRVRAPGVLETVFLPRTSAAKSKSTTMTRRHSTVEGSLKASSISTPSVAPSIRSERTTASSRKDRPKTLSMLSLFGPPPPPAAPLRVECITCLSDDVLIRRSAKLECGHRMCHTCLTRIFKLSTTDPQLMPPRCCTENVIPLRHVDRLFDADFKRTWNRKFAEYTTRNRLYCPTKGCGHWIKPKYIEMDRATGRRVGTCRECKTKVCKKCGTRWHGIRDCHTDDGTKRVIELGQENGWQRCYNCRTMVQLAEGCNHMRCHCNAEFCMVCGSKWKTCDCSWFNVPPDILNINNFMLPGQPQAWGVAPPPPPPFDFLDRRDVPLDPMNLPDMFRPPDLPPLPRPRTRRARTIPGIDAAPSREAQEAADEALARQLAEQDLLGEGSPLVEPSNDLPAEERSRHRAARRARRRVYAINEDEEVIEYYAPAADPEAGSNEPTGNEAAMAGLLGSERGRVESWRRHI</sequence>
<evidence type="ECO:0000256" key="7">
    <source>
        <dbReference type="ARBA" id="ARBA00022786"/>
    </source>
</evidence>
<evidence type="ECO:0000256" key="8">
    <source>
        <dbReference type="ARBA" id="ARBA00022833"/>
    </source>
</evidence>
<dbReference type="AlphaFoldDB" id="A0A9P4NW49"/>
<dbReference type="Gene3D" id="1.20.120.1750">
    <property type="match status" value="1"/>
</dbReference>
<evidence type="ECO:0000256" key="6">
    <source>
        <dbReference type="ARBA" id="ARBA00022771"/>
    </source>
</evidence>
<evidence type="ECO:0000256" key="1">
    <source>
        <dbReference type="ARBA" id="ARBA00001798"/>
    </source>
</evidence>
<dbReference type="CDD" id="cd22584">
    <property type="entry name" value="Rcat_RBR_unk"/>
    <property type="match status" value="1"/>
</dbReference>
<dbReference type="InterPro" id="IPR044066">
    <property type="entry name" value="TRIAD_supradom"/>
</dbReference>
<gene>
    <name evidence="11" type="ORF">EJ08DRAFT_647875</name>
</gene>
<name>A0A9P4NW49_9PEZI</name>